<evidence type="ECO:0000313" key="6">
    <source>
        <dbReference type="Proteomes" id="UP000002195"/>
    </source>
</evidence>
<dbReference type="HOGENOM" id="CLU_049344_3_2_1"/>
<feature type="domain" description="Methyltransferase type 11" evidence="4">
    <location>
        <begin position="52"/>
        <end position="153"/>
    </location>
</feature>
<sequence length="290" mass="33269">MSINLVHQSSRGYHDVKTTNSYVSGRPQVPIECIKFVKDKAEFKLNDNSKVLDLAAGTGKFTELLAKSKFLDITAVEPSAEFREACTKVLEKVKNEESPSLNYHVLDGISTSIPLPDESVDVLFISQSYHWFDNVQSLTEFSRVLKVGGVLVMIWYDMDLTSDIVNKYADIVHEKYYDGVAPQFRSYKWKNSIEQLKQQFQSSPPTTPSIDPNFNLEKFHFIQKANKQICIERLLSISYISTMSTEKKDQIVKEVSDLLDSLPESSDNKTFDFPYRVELYYTIKKDLNNK</sequence>
<proteinExistence type="inferred from homology"/>
<dbReference type="FunCoup" id="Q55GC0">
    <property type="interactions" value="2"/>
</dbReference>
<evidence type="ECO:0000256" key="2">
    <source>
        <dbReference type="ARBA" id="ARBA00022603"/>
    </source>
</evidence>
<dbReference type="PaxDb" id="44689-DDB0233903"/>
<dbReference type="InterPro" id="IPR029063">
    <property type="entry name" value="SAM-dependent_MTases_sf"/>
</dbReference>
<dbReference type="GO" id="GO:0008757">
    <property type="term" value="F:S-adenosylmethionine-dependent methyltransferase activity"/>
    <property type="evidence" value="ECO:0007669"/>
    <property type="project" value="InterPro"/>
</dbReference>
<dbReference type="VEuPathDB" id="AmoebaDB:DDB_G0267734"/>
<dbReference type="Pfam" id="PF08241">
    <property type="entry name" value="Methyltransf_11"/>
    <property type="match status" value="1"/>
</dbReference>
<dbReference type="KEGG" id="ddi:DDB_G0267734"/>
<dbReference type="InterPro" id="IPR013216">
    <property type="entry name" value="Methyltransf_11"/>
</dbReference>
<dbReference type="InterPro" id="IPR051052">
    <property type="entry name" value="Diverse_substrate_MTase"/>
</dbReference>
<dbReference type="IntAct" id="Q55GC0">
    <property type="interactions" value="1"/>
</dbReference>
<evidence type="ECO:0000313" key="5">
    <source>
        <dbReference type="EMBL" id="EAL73320.1"/>
    </source>
</evidence>
<dbReference type="PANTHER" id="PTHR44942:SF4">
    <property type="entry name" value="METHYLTRANSFERASE TYPE 11 DOMAIN-CONTAINING PROTEIN"/>
    <property type="match status" value="1"/>
</dbReference>
<dbReference type="SMR" id="Q55GC0"/>
<dbReference type="SUPFAM" id="SSF53335">
    <property type="entry name" value="S-adenosyl-L-methionine-dependent methyltransferases"/>
    <property type="match status" value="1"/>
</dbReference>
<accession>Q55GC0</accession>
<dbReference type="GeneID" id="8616069"/>
<dbReference type="Gene3D" id="3.40.50.150">
    <property type="entry name" value="Vaccinia Virus protein VP39"/>
    <property type="match status" value="1"/>
</dbReference>
<comment type="similarity">
    <text evidence="1">Belongs to the methyltransferase superfamily.</text>
</comment>
<dbReference type="AlphaFoldDB" id="Q55GC0"/>
<keyword evidence="2" id="KW-0489">Methyltransferase</keyword>
<dbReference type="Proteomes" id="UP000002195">
    <property type="component" value="Unassembled WGS sequence"/>
</dbReference>
<dbReference type="eggNOG" id="KOG3010">
    <property type="taxonomic scope" value="Eukaryota"/>
</dbReference>
<evidence type="ECO:0000256" key="1">
    <source>
        <dbReference type="ARBA" id="ARBA00008361"/>
    </source>
</evidence>
<dbReference type="EMBL" id="AAFI02000003">
    <property type="protein sequence ID" value="EAL73320.1"/>
    <property type="molecule type" value="Genomic_DNA"/>
</dbReference>
<protein>
    <recommendedName>
        <fullName evidence="4">Methyltransferase type 11 domain-containing protein</fullName>
    </recommendedName>
</protein>
<reference evidence="5 6" key="1">
    <citation type="journal article" date="2005" name="Nature">
        <title>The genome of the social amoeba Dictyostelium discoideum.</title>
        <authorList>
            <consortium name="The Dictyostelium discoideum Sequencing Consortium"/>
            <person name="Eichinger L."/>
            <person name="Pachebat J.A."/>
            <person name="Glockner G."/>
            <person name="Rajandream M.A."/>
            <person name="Sucgang R."/>
            <person name="Berriman M."/>
            <person name="Song J."/>
            <person name="Olsen R."/>
            <person name="Szafranski K."/>
            <person name="Xu Q."/>
            <person name="Tunggal B."/>
            <person name="Kummerfeld S."/>
            <person name="Madera M."/>
            <person name="Konfortov B.A."/>
            <person name="Rivero F."/>
            <person name="Bankier A.T."/>
            <person name="Lehmann R."/>
            <person name="Hamlin N."/>
            <person name="Davies R."/>
            <person name="Gaudet P."/>
            <person name="Fey P."/>
            <person name="Pilcher K."/>
            <person name="Chen G."/>
            <person name="Saunders D."/>
            <person name="Sodergren E."/>
            <person name="Davis P."/>
            <person name="Kerhornou A."/>
            <person name="Nie X."/>
            <person name="Hall N."/>
            <person name="Anjard C."/>
            <person name="Hemphill L."/>
            <person name="Bason N."/>
            <person name="Farbrother P."/>
            <person name="Desany B."/>
            <person name="Just E."/>
            <person name="Morio T."/>
            <person name="Rost R."/>
            <person name="Churcher C."/>
            <person name="Cooper J."/>
            <person name="Haydock S."/>
            <person name="van Driessche N."/>
            <person name="Cronin A."/>
            <person name="Goodhead I."/>
            <person name="Muzny D."/>
            <person name="Mourier T."/>
            <person name="Pain A."/>
            <person name="Lu M."/>
            <person name="Harper D."/>
            <person name="Lindsay R."/>
            <person name="Hauser H."/>
            <person name="James K."/>
            <person name="Quiles M."/>
            <person name="Madan Babu M."/>
            <person name="Saito T."/>
            <person name="Buchrieser C."/>
            <person name="Wardroper A."/>
            <person name="Felder M."/>
            <person name="Thangavelu M."/>
            <person name="Johnson D."/>
            <person name="Knights A."/>
            <person name="Loulseged H."/>
            <person name="Mungall K."/>
            <person name="Oliver K."/>
            <person name="Price C."/>
            <person name="Quail M.A."/>
            <person name="Urushihara H."/>
            <person name="Hernandez J."/>
            <person name="Rabbinowitsch E."/>
            <person name="Steffen D."/>
            <person name="Sanders M."/>
            <person name="Ma J."/>
            <person name="Kohara Y."/>
            <person name="Sharp S."/>
            <person name="Simmonds M."/>
            <person name="Spiegler S."/>
            <person name="Tivey A."/>
            <person name="Sugano S."/>
            <person name="White B."/>
            <person name="Walker D."/>
            <person name="Woodward J."/>
            <person name="Winckler T."/>
            <person name="Tanaka Y."/>
            <person name="Shaulsky G."/>
            <person name="Schleicher M."/>
            <person name="Weinstock G."/>
            <person name="Rosenthal A."/>
            <person name="Cox E.C."/>
            <person name="Chisholm R.L."/>
            <person name="Gibbs R."/>
            <person name="Loomis W.F."/>
            <person name="Platzer M."/>
            <person name="Kay R.R."/>
            <person name="Williams J."/>
            <person name="Dear P.H."/>
            <person name="Noegel A.A."/>
            <person name="Barrell B."/>
            <person name="Kuspa A."/>
        </authorList>
    </citation>
    <scope>NUCLEOTIDE SEQUENCE [LARGE SCALE GENOMIC DNA]</scope>
    <source>
        <strain evidence="5 6">AX4</strain>
    </source>
</reference>
<dbReference type="InParanoid" id="Q55GC0"/>
<keyword evidence="3" id="KW-0808">Transferase</keyword>
<dbReference type="OMA" id="WRATFDT"/>
<organism evidence="5 6">
    <name type="scientific">Dictyostelium discoideum</name>
    <name type="common">Social amoeba</name>
    <dbReference type="NCBI Taxonomy" id="44689"/>
    <lineage>
        <taxon>Eukaryota</taxon>
        <taxon>Amoebozoa</taxon>
        <taxon>Evosea</taxon>
        <taxon>Eumycetozoa</taxon>
        <taxon>Dictyostelia</taxon>
        <taxon>Dictyosteliales</taxon>
        <taxon>Dictyosteliaceae</taxon>
        <taxon>Dictyostelium</taxon>
    </lineage>
</organism>
<dbReference type="RefSeq" id="XP_647264.1">
    <property type="nucleotide sequence ID" value="XM_642172.1"/>
</dbReference>
<dbReference type="PANTHER" id="PTHR44942">
    <property type="entry name" value="METHYLTRANSF_11 DOMAIN-CONTAINING PROTEIN"/>
    <property type="match status" value="1"/>
</dbReference>
<dbReference type="GlyGen" id="Q55GC0">
    <property type="glycosylation" value="1 site"/>
</dbReference>
<name>Q55GC0_DICDI</name>
<gene>
    <name evidence="5" type="ORF">DDB_G0267734</name>
</gene>
<dbReference type="STRING" id="44689.Q55GC0"/>
<dbReference type="PhylomeDB" id="Q55GC0"/>
<dbReference type="CDD" id="cd02440">
    <property type="entry name" value="AdoMet_MTases"/>
    <property type="match status" value="1"/>
</dbReference>
<evidence type="ECO:0000259" key="4">
    <source>
        <dbReference type="Pfam" id="PF08241"/>
    </source>
</evidence>
<comment type="caution">
    <text evidence="5">The sequence shown here is derived from an EMBL/GenBank/DDBJ whole genome shotgun (WGS) entry which is preliminary data.</text>
</comment>
<keyword evidence="6" id="KW-1185">Reference proteome</keyword>
<dbReference type="GO" id="GO:0032259">
    <property type="term" value="P:methylation"/>
    <property type="evidence" value="ECO:0007669"/>
    <property type="project" value="UniProtKB-KW"/>
</dbReference>
<evidence type="ECO:0000256" key="3">
    <source>
        <dbReference type="ARBA" id="ARBA00022679"/>
    </source>
</evidence>
<dbReference type="dictyBase" id="DDB_G0267734"/>